<dbReference type="GO" id="GO:0003677">
    <property type="term" value="F:DNA binding"/>
    <property type="evidence" value="ECO:0007669"/>
    <property type="project" value="UniProtKB-KW"/>
</dbReference>
<organism evidence="6 7">
    <name type="scientific">Heliomicrobium undosum</name>
    <dbReference type="NCBI Taxonomy" id="121734"/>
    <lineage>
        <taxon>Bacteria</taxon>
        <taxon>Bacillati</taxon>
        <taxon>Bacillota</taxon>
        <taxon>Clostridia</taxon>
        <taxon>Eubacteriales</taxon>
        <taxon>Heliobacteriaceae</taxon>
        <taxon>Heliomicrobium</taxon>
    </lineage>
</organism>
<dbReference type="GO" id="GO:0009307">
    <property type="term" value="P:DNA restriction-modification system"/>
    <property type="evidence" value="ECO:0007669"/>
    <property type="project" value="UniProtKB-KW"/>
</dbReference>
<reference evidence="6 7" key="1">
    <citation type="submission" date="2020-01" db="EMBL/GenBank/DDBJ databases">
        <title>Whole-genome sequence of Heliobacterium undosum DSM 13378.</title>
        <authorList>
            <person name="Kyndt J.A."/>
            <person name="Meyer T.E."/>
        </authorList>
    </citation>
    <scope>NUCLEOTIDE SEQUENCE [LARGE SCALE GENOMIC DNA]</scope>
    <source>
        <strain evidence="6 7">DSM 13378</strain>
    </source>
</reference>
<evidence type="ECO:0000313" key="6">
    <source>
        <dbReference type="EMBL" id="MZP31419.1"/>
    </source>
</evidence>
<feature type="domain" description="Type I restriction modification DNA specificity" evidence="5">
    <location>
        <begin position="28"/>
        <end position="192"/>
    </location>
</feature>
<dbReference type="CDD" id="cd17515">
    <property type="entry name" value="RMtype1_S_MjaORF132P_Sau1132ORF3780P-TRD1-CR1_like"/>
    <property type="match status" value="1"/>
</dbReference>
<dbReference type="InterPro" id="IPR044946">
    <property type="entry name" value="Restrct_endonuc_typeI_TRD_sf"/>
</dbReference>
<evidence type="ECO:0000313" key="7">
    <source>
        <dbReference type="Proteomes" id="UP000463470"/>
    </source>
</evidence>
<dbReference type="PANTHER" id="PTHR43140:SF1">
    <property type="entry name" value="TYPE I RESTRICTION ENZYME ECOKI SPECIFICITY SUBUNIT"/>
    <property type="match status" value="1"/>
</dbReference>
<keyword evidence="2" id="KW-0680">Restriction system</keyword>
<comment type="subunit">
    <text evidence="4">The methyltransferase is composed of M and S polypeptides.</text>
</comment>
<dbReference type="EMBL" id="WXEY01000039">
    <property type="protein sequence ID" value="MZP31419.1"/>
    <property type="molecule type" value="Genomic_DNA"/>
</dbReference>
<dbReference type="InterPro" id="IPR051212">
    <property type="entry name" value="Type-I_RE_S_subunit"/>
</dbReference>
<accession>A0A845L7Z6</accession>
<evidence type="ECO:0000256" key="1">
    <source>
        <dbReference type="ARBA" id="ARBA00010923"/>
    </source>
</evidence>
<comment type="caution">
    <text evidence="6">The sequence shown here is derived from an EMBL/GenBank/DDBJ whole genome shotgun (WGS) entry which is preliminary data.</text>
</comment>
<evidence type="ECO:0000259" key="5">
    <source>
        <dbReference type="Pfam" id="PF01420"/>
    </source>
</evidence>
<feature type="domain" description="Type I restriction modification DNA specificity" evidence="5">
    <location>
        <begin position="236"/>
        <end position="396"/>
    </location>
</feature>
<dbReference type="AlphaFoldDB" id="A0A845L7Z6"/>
<dbReference type="SUPFAM" id="SSF116734">
    <property type="entry name" value="DNA methylase specificity domain"/>
    <property type="match status" value="2"/>
</dbReference>
<dbReference type="Proteomes" id="UP000463470">
    <property type="component" value="Unassembled WGS sequence"/>
</dbReference>
<comment type="similarity">
    <text evidence="1">Belongs to the type-I restriction system S methylase family.</text>
</comment>
<dbReference type="Gene3D" id="3.90.220.20">
    <property type="entry name" value="DNA methylase specificity domains"/>
    <property type="match status" value="2"/>
</dbReference>
<dbReference type="InterPro" id="IPR000055">
    <property type="entry name" value="Restrct_endonuc_typeI_TRD"/>
</dbReference>
<name>A0A845L7Z6_9FIRM</name>
<keyword evidence="7" id="KW-1185">Reference proteome</keyword>
<keyword evidence="3" id="KW-0238">DNA-binding</keyword>
<sequence>MGKKIKLPNEELLLQSLVISEDKPFDVPSNWVWVRLGSVAKWGSGGTPSRKFPEYYTGNIPWIKTGELNNNIIFDTEEKITEQAIKNSSAKLFPVNTVVIAMYGATIGKVAILGVEATTNQACACAVCLSCLDYKYLFYYLLSQKEQFIEKGKGGAQPNISQEIIKQHAIPLPPISEQRRIVILIESLFEKLDRVKELVQNALDSFETRKSAILHKAITGELTAKWRVENGVDYKSDWRVRPFKEIATVKSNLVDPMENKDLPHIAPDNIEKRTGRLLAYNTIEQDGVTSPKHRFYAGQILYSKIRPYLSKAVVVDFDGLCSADMYPIETQLNTRYLWYYMLSDDFVLAASSAGSRSVLPKINQKELGELKILCPPISEQKEIVRILDEVLEIEQKAKELCDVVENIELMKKSILARAFRGELGTNNPNEESALELLKEVLRKKTENNCVGSGIKLLG</sequence>
<evidence type="ECO:0000256" key="4">
    <source>
        <dbReference type="ARBA" id="ARBA00038652"/>
    </source>
</evidence>
<protein>
    <recommendedName>
        <fullName evidence="5">Type I restriction modification DNA specificity domain-containing protein</fullName>
    </recommendedName>
</protein>
<dbReference type="PANTHER" id="PTHR43140">
    <property type="entry name" value="TYPE-1 RESTRICTION ENZYME ECOKI SPECIFICITY PROTEIN"/>
    <property type="match status" value="1"/>
</dbReference>
<dbReference type="OrthoDB" id="9811611at2"/>
<dbReference type="CDD" id="cd16961">
    <property type="entry name" value="RMtype1_S_TRD-CR_like"/>
    <property type="match status" value="1"/>
</dbReference>
<proteinExistence type="inferred from homology"/>
<dbReference type="Pfam" id="PF01420">
    <property type="entry name" value="Methylase_S"/>
    <property type="match status" value="2"/>
</dbReference>
<dbReference type="RefSeq" id="WP_161259934.1">
    <property type="nucleotide sequence ID" value="NZ_WXEY01000039.1"/>
</dbReference>
<gene>
    <name evidence="6" type="ORF">GTO91_17120</name>
</gene>
<evidence type="ECO:0000256" key="3">
    <source>
        <dbReference type="ARBA" id="ARBA00023125"/>
    </source>
</evidence>
<evidence type="ECO:0000256" key="2">
    <source>
        <dbReference type="ARBA" id="ARBA00022747"/>
    </source>
</evidence>